<dbReference type="InterPro" id="IPR038136">
    <property type="entry name" value="CofD-like_dom_sf"/>
</dbReference>
<dbReference type="GO" id="GO:0043743">
    <property type="term" value="F:LPPG:FO 2-phospho-L-lactate transferase activity"/>
    <property type="evidence" value="ECO:0007669"/>
    <property type="project" value="InterPro"/>
</dbReference>
<feature type="compositionally biased region" description="Basic residues" evidence="1">
    <location>
        <begin position="37"/>
        <end position="49"/>
    </location>
</feature>
<accession>A0A7S0KHI1</accession>
<feature type="region of interest" description="Disordered" evidence="1">
    <location>
        <begin position="25"/>
        <end position="54"/>
    </location>
</feature>
<dbReference type="PANTHER" id="PTHR31240">
    <property type="entry name" value="MATERNAL EFFECT EMBRYO ARREST 18"/>
    <property type="match status" value="1"/>
</dbReference>
<dbReference type="Pfam" id="PF01933">
    <property type="entry name" value="CofD"/>
    <property type="match status" value="1"/>
</dbReference>
<evidence type="ECO:0000256" key="1">
    <source>
        <dbReference type="SAM" id="MobiDB-lite"/>
    </source>
</evidence>
<dbReference type="Gene3D" id="3.40.50.10680">
    <property type="entry name" value="CofD-like domains"/>
    <property type="match status" value="2"/>
</dbReference>
<sequence length="593" mass="63749">MASTSFAPSAAFAAFASRARGASTRARSCDGISSVPRAHHRPRSSRARGRSAAVTEEAMAEDVVDAPAAAAAAAPARARARGRTDGEDAPRVVVFSGGTAMNGITSDLSALTQKVTHVIPVSDNGGSTSEIVRVLGGPAVGDLRSRCLRLSDESTPEAVAVKTLLAHRLHPTDSAVAVKTLLAHRLHPTDSALARDEWYQIQEGNHALWEGIGDDYANIIRRFLVHFHQEVTASTVKGRFDFVNGSIGNFFFAGARLFFRSMDAAIFLYSRVSRIPDDTVVVPCILSEDNARVNLAAELVDGSIIRGQNEISHPSIDSKKFSKDMSFSSKNPDVVSKEFWTSVLESGEFPELEAHEMWGGLRQSSRGFKSVRDALKSGSLSDAAELLQSRFIDIAYRPLSVWDVNKVVTAYDPLPSPIKRVFYASSINANDENFEVHPKMNPTVAVKIAECDVIVYGMGSLYTSIVPNLALKSMGDAVKNASCKKVLMLNGGLDRETGTMSASDIVQAIVDALNMKYTSAELENPVLAYVTDVVVPRGGGIRIDADALAAMGVRVHECDSVPAPVKNAIDTVHYEPSAFVQLLTRIVTDTSGD</sequence>
<evidence type="ECO:0000313" key="2">
    <source>
        <dbReference type="EMBL" id="CAD8580111.1"/>
    </source>
</evidence>
<dbReference type="SUPFAM" id="SSF142338">
    <property type="entry name" value="CofD-like"/>
    <property type="match status" value="1"/>
</dbReference>
<evidence type="ECO:0008006" key="3">
    <source>
        <dbReference type="Google" id="ProtNLM"/>
    </source>
</evidence>
<dbReference type="CDD" id="cd07187">
    <property type="entry name" value="YvcK_like"/>
    <property type="match status" value="1"/>
</dbReference>
<gene>
    <name evidence="2" type="ORF">OMED0929_LOCUS2626</name>
</gene>
<dbReference type="AlphaFoldDB" id="A0A7S0KHI1"/>
<reference evidence="2" key="1">
    <citation type="submission" date="2021-01" db="EMBL/GenBank/DDBJ databases">
        <authorList>
            <person name="Corre E."/>
            <person name="Pelletier E."/>
            <person name="Niang G."/>
            <person name="Scheremetjew M."/>
            <person name="Finn R."/>
            <person name="Kale V."/>
            <person name="Holt S."/>
            <person name="Cochrane G."/>
            <person name="Meng A."/>
            <person name="Brown T."/>
            <person name="Cohen L."/>
        </authorList>
    </citation>
    <scope>NUCLEOTIDE SEQUENCE</scope>
    <source>
        <strain evidence="2">Clade-D-RCC2572</strain>
    </source>
</reference>
<protein>
    <recommendedName>
        <fullName evidence="3">Gluconeogenesis factor</fullName>
    </recommendedName>
</protein>
<proteinExistence type="predicted"/>
<organism evidence="2">
    <name type="scientific">Ostreococcus mediterraneus</name>
    <dbReference type="NCBI Taxonomy" id="1486918"/>
    <lineage>
        <taxon>Eukaryota</taxon>
        <taxon>Viridiplantae</taxon>
        <taxon>Chlorophyta</taxon>
        <taxon>Mamiellophyceae</taxon>
        <taxon>Mamiellales</taxon>
        <taxon>Bathycoccaceae</taxon>
        <taxon>Ostreococcus</taxon>
    </lineage>
</organism>
<dbReference type="EMBL" id="HBEW01003200">
    <property type="protein sequence ID" value="CAD8580111.1"/>
    <property type="molecule type" value="Transcribed_RNA"/>
</dbReference>
<name>A0A7S0KHI1_9CHLO</name>
<dbReference type="PANTHER" id="PTHR31240:SF0">
    <property type="entry name" value="MATERNAL EFFECT EMBRYO ARREST 18"/>
    <property type="match status" value="1"/>
</dbReference>
<dbReference type="InterPro" id="IPR002882">
    <property type="entry name" value="CofD"/>
</dbReference>